<dbReference type="GO" id="GO:0005886">
    <property type="term" value="C:plasma membrane"/>
    <property type="evidence" value="ECO:0007669"/>
    <property type="project" value="TreeGrafter"/>
</dbReference>
<dbReference type="GO" id="GO:0007265">
    <property type="term" value="P:Ras protein signal transduction"/>
    <property type="evidence" value="ECO:0007669"/>
    <property type="project" value="TreeGrafter"/>
</dbReference>
<dbReference type="EMBL" id="UZAN01040467">
    <property type="protein sequence ID" value="VDP69752.1"/>
    <property type="molecule type" value="Genomic_DNA"/>
</dbReference>
<dbReference type="SUPFAM" id="SSF48366">
    <property type="entry name" value="Ras GEF"/>
    <property type="match status" value="1"/>
</dbReference>
<protein>
    <submittedName>
        <fullName evidence="7">Ras-GEF domain-containing protein</fullName>
    </submittedName>
</protein>
<dbReference type="InterPro" id="IPR008937">
    <property type="entry name" value="Ras-like_GEF"/>
</dbReference>
<dbReference type="Gene3D" id="1.20.870.10">
    <property type="entry name" value="Son of sevenless (SoS) protein Chain: S domain 1"/>
    <property type="match status" value="2"/>
</dbReference>
<feature type="compositionally biased region" description="Basic and acidic residues" evidence="3">
    <location>
        <begin position="967"/>
        <end position="986"/>
    </location>
</feature>
<dbReference type="WBParaSite" id="ECPE_0000352801-mRNA-1">
    <property type="protein sequence ID" value="ECPE_0000352801-mRNA-1"/>
    <property type="gene ID" value="ECPE_0000352801"/>
</dbReference>
<feature type="domain" description="Ras-GEF" evidence="4">
    <location>
        <begin position="1704"/>
        <end position="1847"/>
    </location>
</feature>
<dbReference type="SMART" id="SM00147">
    <property type="entry name" value="RasGEF"/>
    <property type="match status" value="1"/>
</dbReference>
<dbReference type="OrthoDB" id="10254377at2759"/>
<feature type="region of interest" description="Disordered" evidence="3">
    <location>
        <begin position="737"/>
        <end position="781"/>
    </location>
</feature>
<dbReference type="Proteomes" id="UP000272942">
    <property type="component" value="Unassembled WGS sequence"/>
</dbReference>
<feature type="region of interest" description="Disordered" evidence="3">
    <location>
        <begin position="967"/>
        <end position="1017"/>
    </location>
</feature>
<feature type="compositionally biased region" description="Polar residues" evidence="3">
    <location>
        <begin position="591"/>
        <end position="601"/>
    </location>
</feature>
<dbReference type="InterPro" id="IPR023578">
    <property type="entry name" value="Ras_GEF_dom_sf"/>
</dbReference>
<dbReference type="InterPro" id="IPR000651">
    <property type="entry name" value="Ras-like_Gua-exchang_fac_N"/>
</dbReference>
<dbReference type="Pfam" id="PF00617">
    <property type="entry name" value="RasGEF"/>
    <property type="match status" value="1"/>
</dbReference>
<evidence type="ECO:0000313" key="5">
    <source>
        <dbReference type="EMBL" id="VDP69752.1"/>
    </source>
</evidence>
<feature type="compositionally biased region" description="Basic and acidic residues" evidence="3">
    <location>
        <begin position="1228"/>
        <end position="1240"/>
    </location>
</feature>
<sequence length="1847" mass="198932">MSHYHLPETIAFLSAIPPYPQHTPLPRLLQLKQIMHDEVSETENIRKNLSIERMIVDGCELLLDVNQVFVRQGTLIQVICDKPRSSRSRLGTFGGSARERKEAIRQVFLFTNHLLITARTNNGRLRLVKNYGKISLVECTLVEDTTAELFSNDDDGYNNLDTERKTVEHTCISGGSRTAVCTPSAPLPSLPLPPPIGGNSGLTYSQQPSQHSLTSILAGSTRGLSGLSNTDIPGPSIATSTNVTSTISRLPNRSDSGPPIAFGGRRLGSSESGQRPASGSILTSYTSAFPGTLNNSLPSGDPVHRHSTSLCLASVEAEPSTIGTRGAGPQQANESGIGLSTISTTANTTTTTGATVVGANTTNQTNPAPTSVPLIHRFSSNFAMLSSIGTAALTQSSNNNATGIHSTCVGTPGTNMDKADYGNLDFRIVWEPKNGQPTSIWLVASTLQEKAAWCSDISQCIEQLHYGDLLNSAQSDVSSVAMPQSIRSDPRLFKDDVDIKFSHTLNSCKVPQIRHASVGRLLDRLTDARFLSIDFLNTFLLTYRVFTTGLTVICALQNVLANPETEGAASSVLQQQQQQQQQQQHQHQQHPNVQHNNSSHLSGHGDVSGGRDQGYSRVSESIGFVRLPILEEQLTRVEDGQSRSEELVSEGEDCIPSDQSECVTANAIVTTAAVATITTTSTTIATIATSTATNTNIATAATVGTSLSTAITTTTIDTTAKTTTTSDETTSIKTTMLSGNQDQSIKRRPERLQTTRPLSISVAPNNLSSPSFLKPTSTGDNSRMFRSEITYERGTDTEITTRHSVSSTQFICKSTDPNSTERSYSLIVTGSASTTPPMINTGASGVAAAASVAALVPHPVPASAPPPPPLIPRSPVYSGLFNMREDPPLELPILPEVRKTERSGQTKERPRSAVENEPDGERNLAGTHCRLAPLASCEVIADETEQCVLLVDKDENLEENKCVKKETKTDKSMDVSTSDTKKEGDSCAKQIDAGSETKEMDKESIGEGSSAFETKVDDEEEVLEEIEKPETPLNQSWTVLSSANVPEIGLNFEGPNESHGTLFENGVQERECLAVEGKLKSDSLPTSRPASAHSSITESLDLATRRTRRAKDASHKWACETLAKTAMLAALHCPGGLVRLRPTDDSTDEVGRYAKLGLRSSPSSPVKQQQQHQKQQSQQPNGTTRNKVTKTNLSLQLSPKECPSPARSPNKFTAARGFFSRGSTNHRSSSDRHSDTEQRKSSTMSDRGTELTNSLHTQTNSYGNGACTSDEVQKRPKSATVRSTLLIETKSPGEKPTRHSNADDHVSEKNIQDRLMGTVKLMACTFGGTEELQRARQASDRLANEPTVVERTGSLTPRSSFAQLQSGGGPDYARGSVVSWSGVSETPKPKRPSVFSCPDTEVMSPRPGIVPPIFGDNSTPMRTRAGAVVTSSRRSKRRSSNTAAAQAFAVATAGSASPLAAAGIMGLGPGIYRSGFRFTAGTASSSVTNVCLKSASAGGGSSTWNTSGNMQSNVASGTTGGVFALRYCATRNSPGSATNGAQSSSATSAGSTVAATVTAAGASPAAVPPSASSLVTTSGQLTSAKVTTCTPIHWSQPLPSRVDQQNRRSTIMATASCLRVLNVVRHWITKFPEDFDSDPILKDEMKTLLELLVCCPHLLLNDQKAAGQLLRQMVCDQLVQNRIDLDAILTPVQIPSEKNFDTLSALDISEQLTFLDFQIFRSIRSEELLNQSWMKPDKEDKAKHVLLVCKRFNEVSRLVVSEIISRTDLNDRVNCIDKWVAIADICRCMQNYNGVLQICAALVNSSVYRLRRTWERVSKQTKQSIDRLQMLVASDGRFKSMREALHR</sequence>
<dbReference type="GO" id="GO:0005085">
    <property type="term" value="F:guanyl-nucleotide exchange factor activity"/>
    <property type="evidence" value="ECO:0007669"/>
    <property type="project" value="UniProtKB-KW"/>
</dbReference>
<feature type="region of interest" description="Disordered" evidence="3">
    <location>
        <begin position="1157"/>
        <end position="1187"/>
    </location>
</feature>
<gene>
    <name evidence="5" type="ORF">ECPE_LOCUS3525</name>
</gene>
<feature type="compositionally biased region" description="Polar residues" evidence="3">
    <location>
        <begin position="1353"/>
        <end position="1365"/>
    </location>
</feature>
<organism evidence="7">
    <name type="scientific">Echinostoma caproni</name>
    <dbReference type="NCBI Taxonomy" id="27848"/>
    <lineage>
        <taxon>Eukaryota</taxon>
        <taxon>Metazoa</taxon>
        <taxon>Spiralia</taxon>
        <taxon>Lophotrochozoa</taxon>
        <taxon>Platyhelminthes</taxon>
        <taxon>Trematoda</taxon>
        <taxon>Digenea</taxon>
        <taxon>Plagiorchiida</taxon>
        <taxon>Echinostomata</taxon>
        <taxon>Echinostomatoidea</taxon>
        <taxon>Echinostomatidae</taxon>
        <taxon>Echinostoma</taxon>
    </lineage>
</organism>
<feature type="region of interest" description="Disordered" evidence="3">
    <location>
        <begin position="894"/>
        <end position="924"/>
    </location>
</feature>
<dbReference type="Gene3D" id="2.30.29.30">
    <property type="entry name" value="Pleckstrin-homology domain (PH domain)/Phosphotyrosine-binding domain (PTB)"/>
    <property type="match status" value="1"/>
</dbReference>
<evidence type="ECO:0000259" key="4">
    <source>
        <dbReference type="PROSITE" id="PS50009"/>
    </source>
</evidence>
<evidence type="ECO:0000256" key="1">
    <source>
        <dbReference type="ARBA" id="ARBA00022658"/>
    </source>
</evidence>
<dbReference type="InterPro" id="IPR001895">
    <property type="entry name" value="RASGEF_cat_dom"/>
</dbReference>
<dbReference type="PANTHER" id="PTHR23113">
    <property type="entry name" value="GUANINE NUCLEOTIDE EXCHANGE FACTOR"/>
    <property type="match status" value="1"/>
</dbReference>
<reference evidence="5 6" key="2">
    <citation type="submission" date="2018-11" db="EMBL/GenBank/DDBJ databases">
        <authorList>
            <consortium name="Pathogen Informatics"/>
        </authorList>
    </citation>
    <scope>NUCLEOTIDE SEQUENCE [LARGE SCALE GENOMIC DNA]</scope>
    <source>
        <strain evidence="5 6">Egypt</strain>
    </source>
</reference>
<evidence type="ECO:0000313" key="7">
    <source>
        <dbReference type="WBParaSite" id="ECPE_0000352801-mRNA-1"/>
    </source>
</evidence>
<dbReference type="Pfam" id="PF00618">
    <property type="entry name" value="RasGEF_N"/>
    <property type="match status" value="1"/>
</dbReference>
<feature type="compositionally biased region" description="Polar residues" evidence="3">
    <location>
        <begin position="269"/>
        <end position="283"/>
    </location>
</feature>
<evidence type="ECO:0000256" key="3">
    <source>
        <dbReference type="SAM" id="MobiDB-lite"/>
    </source>
</evidence>
<feature type="compositionally biased region" description="Polar residues" evidence="3">
    <location>
        <begin position="1083"/>
        <end position="1098"/>
    </location>
</feature>
<feature type="compositionally biased region" description="Polar residues" evidence="3">
    <location>
        <begin position="201"/>
        <end position="213"/>
    </location>
</feature>
<feature type="compositionally biased region" description="Polar residues" evidence="3">
    <location>
        <begin position="226"/>
        <end position="255"/>
    </location>
</feature>
<dbReference type="PANTHER" id="PTHR23113:SF99">
    <property type="entry name" value="RASGEF DOMAIN-CONTAINING PROTEIN"/>
    <property type="match status" value="1"/>
</dbReference>
<feature type="region of interest" description="Disordered" evidence="3">
    <location>
        <begin position="1337"/>
        <end position="1402"/>
    </location>
</feature>
<reference evidence="7" key="1">
    <citation type="submission" date="2016-06" db="UniProtKB">
        <authorList>
            <consortium name="WormBaseParasite"/>
        </authorList>
    </citation>
    <scope>IDENTIFICATION</scope>
</reference>
<evidence type="ECO:0000256" key="2">
    <source>
        <dbReference type="PROSITE-ProRule" id="PRU00168"/>
    </source>
</evidence>
<feature type="region of interest" description="Disordered" evidence="3">
    <location>
        <begin position="1193"/>
        <end position="1212"/>
    </location>
</feature>
<keyword evidence="1 2" id="KW-0344">Guanine-nucleotide releasing factor</keyword>
<dbReference type="PROSITE" id="PS50009">
    <property type="entry name" value="RASGEF_CAT"/>
    <property type="match status" value="1"/>
</dbReference>
<evidence type="ECO:0000313" key="6">
    <source>
        <dbReference type="Proteomes" id="UP000272942"/>
    </source>
</evidence>
<feature type="compositionally biased region" description="Basic and acidic residues" evidence="3">
    <location>
        <begin position="995"/>
        <end position="1005"/>
    </location>
</feature>
<accession>A0A183A990</accession>
<feature type="compositionally biased region" description="Basic and acidic residues" evidence="3">
    <location>
        <begin position="896"/>
        <end position="922"/>
    </location>
</feature>
<feature type="region of interest" description="Disordered" evidence="3">
    <location>
        <begin position="226"/>
        <end position="283"/>
    </location>
</feature>
<feature type="compositionally biased region" description="Basic and acidic residues" evidence="3">
    <location>
        <begin position="744"/>
        <end position="753"/>
    </location>
</feature>
<name>A0A183A990_9TREM</name>
<feature type="region of interest" description="Disordered" evidence="3">
    <location>
        <begin position="570"/>
        <end position="613"/>
    </location>
</feature>
<feature type="region of interest" description="Disordered" evidence="3">
    <location>
        <begin position="1220"/>
        <end position="1280"/>
    </location>
</feature>
<dbReference type="SUPFAM" id="SSF50729">
    <property type="entry name" value="PH domain-like"/>
    <property type="match status" value="1"/>
</dbReference>
<dbReference type="InterPro" id="IPR011993">
    <property type="entry name" value="PH-like_dom_sf"/>
</dbReference>
<dbReference type="InterPro" id="IPR036964">
    <property type="entry name" value="RASGEF_cat_dom_sf"/>
</dbReference>
<feature type="compositionally biased region" description="Low complexity" evidence="3">
    <location>
        <begin position="574"/>
        <end position="590"/>
    </location>
</feature>
<feature type="compositionally biased region" description="Low complexity" evidence="3">
    <location>
        <begin position="1160"/>
        <end position="1180"/>
    </location>
</feature>
<dbReference type="Gene3D" id="1.10.840.10">
    <property type="entry name" value="Ras guanine-nucleotide exchange factors catalytic domain"/>
    <property type="match status" value="1"/>
</dbReference>
<feature type="compositionally biased region" description="Polar residues" evidence="3">
    <location>
        <begin position="1241"/>
        <end position="1267"/>
    </location>
</feature>
<proteinExistence type="predicted"/>
<feature type="compositionally biased region" description="Pro residues" evidence="3">
    <location>
        <begin position="185"/>
        <end position="196"/>
    </location>
</feature>
<keyword evidence="6" id="KW-1185">Reference proteome</keyword>
<feature type="region of interest" description="Disordered" evidence="3">
    <location>
        <begin position="1078"/>
        <end position="1115"/>
    </location>
</feature>
<feature type="compositionally biased region" description="Polar residues" evidence="3">
    <location>
        <begin position="754"/>
        <end position="781"/>
    </location>
</feature>
<feature type="region of interest" description="Disordered" evidence="3">
    <location>
        <begin position="183"/>
        <end position="213"/>
    </location>
</feature>